<sequence length="159" mass="18445">MALIGVRVSDVDEDGFKLLPRELREQIYLHLGYPILTRRLHTCHEVCHGYPTVIANYLKAYNVTNLRRFKARLMLLSGTMTSREHEQFVRKNPRMEGVDEFWEWYKKGDVIVSVEDGWMWGRDWEGVEHTVRPPDPGLLATSQVFYGDGIACFTVSPSE</sequence>
<evidence type="ECO:0000313" key="1">
    <source>
        <dbReference type="EMBL" id="KAF1953368.1"/>
    </source>
</evidence>
<organism evidence="1 2">
    <name type="scientific">Byssothecium circinans</name>
    <dbReference type="NCBI Taxonomy" id="147558"/>
    <lineage>
        <taxon>Eukaryota</taxon>
        <taxon>Fungi</taxon>
        <taxon>Dikarya</taxon>
        <taxon>Ascomycota</taxon>
        <taxon>Pezizomycotina</taxon>
        <taxon>Dothideomycetes</taxon>
        <taxon>Pleosporomycetidae</taxon>
        <taxon>Pleosporales</taxon>
        <taxon>Massarineae</taxon>
        <taxon>Massarinaceae</taxon>
        <taxon>Byssothecium</taxon>
    </lineage>
</organism>
<evidence type="ECO:0000313" key="2">
    <source>
        <dbReference type="Proteomes" id="UP000800035"/>
    </source>
</evidence>
<gene>
    <name evidence="1" type="ORF">CC80DRAFT_551411</name>
</gene>
<dbReference type="Proteomes" id="UP000800035">
    <property type="component" value="Unassembled WGS sequence"/>
</dbReference>
<dbReference type="OrthoDB" id="10617906at2759"/>
<accession>A0A6A5TLV2</accession>
<name>A0A6A5TLV2_9PLEO</name>
<keyword evidence="2" id="KW-1185">Reference proteome</keyword>
<reference evidence="1" key="1">
    <citation type="journal article" date="2020" name="Stud. Mycol.">
        <title>101 Dothideomycetes genomes: a test case for predicting lifestyles and emergence of pathogens.</title>
        <authorList>
            <person name="Haridas S."/>
            <person name="Albert R."/>
            <person name="Binder M."/>
            <person name="Bloem J."/>
            <person name="Labutti K."/>
            <person name="Salamov A."/>
            <person name="Andreopoulos B."/>
            <person name="Baker S."/>
            <person name="Barry K."/>
            <person name="Bills G."/>
            <person name="Bluhm B."/>
            <person name="Cannon C."/>
            <person name="Castanera R."/>
            <person name="Culley D."/>
            <person name="Daum C."/>
            <person name="Ezra D."/>
            <person name="Gonzalez J."/>
            <person name="Henrissat B."/>
            <person name="Kuo A."/>
            <person name="Liang C."/>
            <person name="Lipzen A."/>
            <person name="Lutzoni F."/>
            <person name="Magnuson J."/>
            <person name="Mondo S."/>
            <person name="Nolan M."/>
            <person name="Ohm R."/>
            <person name="Pangilinan J."/>
            <person name="Park H.-J."/>
            <person name="Ramirez L."/>
            <person name="Alfaro M."/>
            <person name="Sun H."/>
            <person name="Tritt A."/>
            <person name="Yoshinaga Y."/>
            <person name="Zwiers L.-H."/>
            <person name="Turgeon B."/>
            <person name="Goodwin S."/>
            <person name="Spatafora J."/>
            <person name="Crous P."/>
            <person name="Grigoriev I."/>
        </authorList>
    </citation>
    <scope>NUCLEOTIDE SEQUENCE</scope>
    <source>
        <strain evidence="1">CBS 675.92</strain>
    </source>
</reference>
<protein>
    <submittedName>
        <fullName evidence="1">Uncharacterized protein</fullName>
    </submittedName>
</protein>
<proteinExistence type="predicted"/>
<dbReference type="EMBL" id="ML977004">
    <property type="protein sequence ID" value="KAF1953368.1"/>
    <property type="molecule type" value="Genomic_DNA"/>
</dbReference>
<dbReference type="AlphaFoldDB" id="A0A6A5TLV2"/>